<accession>G7E5F7</accession>
<dbReference type="InterPro" id="IPR019826">
    <property type="entry name" value="Carboxylesterase_B_AS"/>
</dbReference>
<dbReference type="Proteomes" id="UP000009131">
    <property type="component" value="Unassembled WGS sequence"/>
</dbReference>
<keyword evidence="6" id="KW-1185">Reference proteome</keyword>
<dbReference type="RefSeq" id="XP_014569386.1">
    <property type="nucleotide sequence ID" value="XM_014713900.1"/>
</dbReference>
<dbReference type="OrthoDB" id="408631at2759"/>
<feature type="domain" description="Carboxylesterase type B" evidence="4">
    <location>
        <begin position="33"/>
        <end position="478"/>
    </location>
</feature>
<comment type="similarity">
    <text evidence="1 3">Belongs to the type-B carboxylesterase/lipase family.</text>
</comment>
<evidence type="ECO:0000256" key="1">
    <source>
        <dbReference type="ARBA" id="ARBA00005964"/>
    </source>
</evidence>
<dbReference type="Gene3D" id="3.40.50.1820">
    <property type="entry name" value="alpha/beta hydrolase"/>
    <property type="match status" value="1"/>
</dbReference>
<dbReference type="InParanoid" id="G7E5F7"/>
<dbReference type="PANTHER" id="PTHR43918">
    <property type="entry name" value="ACETYLCHOLINESTERASE"/>
    <property type="match status" value="1"/>
</dbReference>
<dbReference type="STRING" id="764103.G7E5F7"/>
<reference evidence="5 6" key="2">
    <citation type="journal article" date="2012" name="Open Biol.">
        <title>Characteristics of nucleosomes and linker DNA regions on the genome of the basidiomycete Mixia osmundae revealed by mono- and dinucleosome mapping.</title>
        <authorList>
            <person name="Nishida H."/>
            <person name="Kondo S."/>
            <person name="Matsumoto T."/>
            <person name="Suzuki Y."/>
            <person name="Yoshikawa H."/>
            <person name="Taylor T.D."/>
            <person name="Sugiyama J."/>
        </authorList>
    </citation>
    <scope>NUCLEOTIDE SEQUENCE [LARGE SCALE GENOMIC DNA]</scope>
    <source>
        <strain evidence="6">CBS 9802 / IAM 14324 / JCM 22182 / KY 12970</strain>
    </source>
</reference>
<evidence type="ECO:0000313" key="5">
    <source>
        <dbReference type="EMBL" id="GAA98067.1"/>
    </source>
</evidence>
<dbReference type="ESTHER" id="mixos-g7e5f7">
    <property type="family name" value="Fungal_carboxylesterase_lipase"/>
</dbReference>
<dbReference type="Pfam" id="PF00135">
    <property type="entry name" value="COesterase"/>
    <property type="match status" value="1"/>
</dbReference>
<dbReference type="eggNOG" id="KOG4389">
    <property type="taxonomic scope" value="Eukaryota"/>
</dbReference>
<keyword evidence="2 3" id="KW-0378">Hydrolase</keyword>
<evidence type="ECO:0000259" key="4">
    <source>
        <dbReference type="Pfam" id="PF00135"/>
    </source>
</evidence>
<comment type="caution">
    <text evidence="5">The sequence shown here is derived from an EMBL/GenBank/DDBJ whole genome shotgun (WGS) entry which is preliminary data.</text>
</comment>
<reference evidence="5 6" key="1">
    <citation type="journal article" date="2011" name="J. Gen. Appl. Microbiol.">
        <title>Draft genome sequencing of the enigmatic basidiomycete Mixia osmundae.</title>
        <authorList>
            <person name="Nishida H."/>
            <person name="Nagatsuka Y."/>
            <person name="Sugiyama J."/>
        </authorList>
    </citation>
    <scope>NUCLEOTIDE SEQUENCE [LARGE SCALE GENOMIC DNA]</scope>
    <source>
        <strain evidence="6">CBS 9802 / IAM 14324 / JCM 22182 / KY 12970</strain>
    </source>
</reference>
<dbReference type="AlphaFoldDB" id="G7E5F7"/>
<dbReference type="HOGENOM" id="CLU_006586_10_6_1"/>
<proteinExistence type="inferred from homology"/>
<sequence>MRKPSCDQIVFLCVSASSLLRHCGAIHSTVSVIDGQTTITGLAQRGLEYFYDLPYASPPTQLNRFRPPVPAKPLGTAFDASVAKKTQCIGQVPADGGRTINHIITPFMPKWTVGIEDCLKLDIVRPAGTTATSALPILVYFHGGGWQIGSKNDHDGSRIIKVSIQEQTPIIFIAINYRLSFYGWPAGQQIKEAGLANLGLLDQREALHWIQRHITSFGGDPTKVTLQGESAGAFSIGYHTLLNGGNQGTLFRAIIQQSGTAVQAGDVAMGQKHFDTIAAGTGCDRAKDPIVCLREVPLSTLSKVVNELPFIFTAEHALELPAIPRPDDKLFSGLPFDLFKAGKFSKVPVLSGTNTDEGTLFAYNTNITSEGSFKRYLTGTFPHLTPDQLDTIVKTYPQNPDIGSPYGTGNSYAVGTGQSKRLASFLGDLAFVAPRRAHTRLVQAHGVPAWTYLFAAYDLFYLGTPHSIDLATVFGENGLRDRRHLLMAAAWVRFVNDPWKGPGWPQHPFSQLYTTTLLPGQDDYRFDQINTLISLLDVLVY</sequence>
<dbReference type="PANTHER" id="PTHR43918:SF4">
    <property type="entry name" value="CARBOXYLIC ESTER HYDROLASE"/>
    <property type="match status" value="1"/>
</dbReference>
<dbReference type="InterPro" id="IPR050654">
    <property type="entry name" value="AChE-related_enzymes"/>
</dbReference>
<evidence type="ECO:0000256" key="3">
    <source>
        <dbReference type="RuleBase" id="RU361235"/>
    </source>
</evidence>
<evidence type="ECO:0000313" key="6">
    <source>
        <dbReference type="Proteomes" id="UP000009131"/>
    </source>
</evidence>
<dbReference type="PROSITE" id="PS00122">
    <property type="entry name" value="CARBOXYLESTERASE_B_1"/>
    <property type="match status" value="1"/>
</dbReference>
<organism evidence="5 6">
    <name type="scientific">Mixia osmundae (strain CBS 9802 / IAM 14324 / JCM 22182 / KY 12970)</name>
    <dbReference type="NCBI Taxonomy" id="764103"/>
    <lineage>
        <taxon>Eukaryota</taxon>
        <taxon>Fungi</taxon>
        <taxon>Dikarya</taxon>
        <taxon>Basidiomycota</taxon>
        <taxon>Pucciniomycotina</taxon>
        <taxon>Mixiomycetes</taxon>
        <taxon>Mixiales</taxon>
        <taxon>Mixiaceae</taxon>
        <taxon>Mixia</taxon>
    </lineage>
</organism>
<dbReference type="SUPFAM" id="SSF53474">
    <property type="entry name" value="alpha/beta-Hydrolases"/>
    <property type="match status" value="1"/>
</dbReference>
<gene>
    <name evidence="5" type="primary">Mo04749</name>
    <name evidence="5" type="ORF">E5Q_04749</name>
</gene>
<dbReference type="OMA" id="FAYSPQY"/>
<evidence type="ECO:0000256" key="2">
    <source>
        <dbReference type="ARBA" id="ARBA00022801"/>
    </source>
</evidence>
<dbReference type="InterPro" id="IPR002018">
    <property type="entry name" value="CarbesteraseB"/>
</dbReference>
<dbReference type="GO" id="GO:0052689">
    <property type="term" value="F:carboxylic ester hydrolase activity"/>
    <property type="evidence" value="ECO:0007669"/>
    <property type="project" value="TreeGrafter"/>
</dbReference>
<protein>
    <recommendedName>
        <fullName evidence="3">Carboxylic ester hydrolase</fullName>
        <ecNumber evidence="3">3.1.1.-</ecNumber>
    </recommendedName>
</protein>
<name>G7E5F7_MIXOS</name>
<dbReference type="InterPro" id="IPR029058">
    <property type="entry name" value="AB_hydrolase_fold"/>
</dbReference>
<dbReference type="EMBL" id="BABT02000150">
    <property type="protein sequence ID" value="GAA98067.1"/>
    <property type="molecule type" value="Genomic_DNA"/>
</dbReference>
<dbReference type="EC" id="3.1.1.-" evidence="3"/>